<dbReference type="PANTHER" id="PTHR34070:SF1">
    <property type="entry name" value="DNA ALKYLATION REPAIR PROTEIN"/>
    <property type="match status" value="1"/>
</dbReference>
<sequence>MLNLTAETLINELNIHQSNLELEKIKRYFKNEYSVGDEFMGVKMGQVFKTAKAFIDLPINEIEKLLESPIHEVRTAGVSIMDFQARNKKTTGDRKKALFELYINRHDRINNWDLVDRSAPYVVGGYLFNKPRDVLYELAISEHMWERRTSIVSTYFFIRQNQLDDTFKIAEILVNDTEDLIHKATGGWLREAGKKDRAKLISFLEKHASTMPRTMLRNAIEHFDKGEKEYYLGLKATFH</sequence>
<dbReference type="InterPro" id="IPR014825">
    <property type="entry name" value="DNA_alkylation"/>
</dbReference>
<dbReference type="Pfam" id="PF08713">
    <property type="entry name" value="DNA_alkylation"/>
    <property type="match status" value="1"/>
</dbReference>
<proteinExistence type="predicted"/>
<dbReference type="Gene3D" id="1.25.10.90">
    <property type="match status" value="1"/>
</dbReference>
<dbReference type="SUPFAM" id="SSF48371">
    <property type="entry name" value="ARM repeat"/>
    <property type="match status" value="1"/>
</dbReference>
<dbReference type="CDD" id="cd06561">
    <property type="entry name" value="AlkD_like"/>
    <property type="match status" value="1"/>
</dbReference>
<organism evidence="1 2">
    <name type="scientific">Pedobacter paludis</name>
    <dbReference type="NCBI Taxonomy" id="2203212"/>
    <lineage>
        <taxon>Bacteria</taxon>
        <taxon>Pseudomonadati</taxon>
        <taxon>Bacteroidota</taxon>
        <taxon>Sphingobacteriia</taxon>
        <taxon>Sphingobacteriales</taxon>
        <taxon>Sphingobacteriaceae</taxon>
        <taxon>Pedobacter</taxon>
    </lineage>
</organism>
<evidence type="ECO:0000313" key="2">
    <source>
        <dbReference type="Proteomes" id="UP000245391"/>
    </source>
</evidence>
<dbReference type="Proteomes" id="UP000245391">
    <property type="component" value="Unassembled WGS sequence"/>
</dbReference>
<dbReference type="OrthoDB" id="9775346at2"/>
<reference evidence="2" key="1">
    <citation type="submission" date="2018-05" db="EMBL/GenBank/DDBJ databases">
        <title>Pedobacter paludis sp. nov., isolated from wetland soil.</title>
        <authorList>
            <person name="Zhang Y."/>
        </authorList>
    </citation>
    <scope>NUCLEOTIDE SEQUENCE [LARGE SCALE GENOMIC DNA]</scope>
    <source>
        <strain evidence="2">R-8</strain>
    </source>
</reference>
<protein>
    <submittedName>
        <fullName evidence="1">DNA alkylation repair protein</fullName>
    </submittedName>
</protein>
<dbReference type="AlphaFoldDB" id="A0A317F1J3"/>
<dbReference type="InterPro" id="IPR016024">
    <property type="entry name" value="ARM-type_fold"/>
</dbReference>
<comment type="caution">
    <text evidence="1">The sequence shown here is derived from an EMBL/GenBank/DDBJ whole genome shotgun (WGS) entry which is preliminary data.</text>
</comment>
<gene>
    <name evidence="1" type="ORF">DF947_05275</name>
</gene>
<dbReference type="PANTHER" id="PTHR34070">
    <property type="entry name" value="ARMADILLO-TYPE FOLD"/>
    <property type="match status" value="1"/>
</dbReference>
<keyword evidence="2" id="KW-1185">Reference proteome</keyword>
<accession>A0A317F1J3</accession>
<name>A0A317F1J3_9SPHI</name>
<dbReference type="EMBL" id="QGNY01000002">
    <property type="protein sequence ID" value="PWS33024.1"/>
    <property type="molecule type" value="Genomic_DNA"/>
</dbReference>
<evidence type="ECO:0000313" key="1">
    <source>
        <dbReference type="EMBL" id="PWS33024.1"/>
    </source>
</evidence>